<proteinExistence type="predicted"/>
<dbReference type="AlphaFoldDB" id="A0A1X2I0Y1"/>
<keyword evidence="3" id="KW-1185">Reference proteome</keyword>
<evidence type="ECO:0000313" key="2">
    <source>
        <dbReference type="EMBL" id="ORZ07087.1"/>
    </source>
</evidence>
<accession>A0A1X2I0Y1</accession>
<name>A0A1X2I0Y1_9FUNG</name>
<feature type="region of interest" description="Disordered" evidence="1">
    <location>
        <begin position="95"/>
        <end position="117"/>
    </location>
</feature>
<sequence length="145" mass="17158">MTEGFYTLDEIMKNKQHEYHLLHYEEKRVHWKKLQVLKQELIPAFITYAHGLIRTYLGPRQYQDTLKSLFYARFVDLNTTGMRRVIFRHIQQADPWWSTGGQSPPGRPDVEEQPQPQTDLNFGVLEDVFAQILGPQELLDWARSD</sequence>
<reference evidence="2 3" key="1">
    <citation type="submission" date="2016-07" db="EMBL/GenBank/DDBJ databases">
        <title>Pervasive Adenine N6-methylation of Active Genes in Fungi.</title>
        <authorList>
            <consortium name="DOE Joint Genome Institute"/>
            <person name="Mondo S.J."/>
            <person name="Dannebaum R.O."/>
            <person name="Kuo R.C."/>
            <person name="Labutti K."/>
            <person name="Haridas S."/>
            <person name="Kuo A."/>
            <person name="Salamov A."/>
            <person name="Ahrendt S.R."/>
            <person name="Lipzen A."/>
            <person name="Sullivan W."/>
            <person name="Andreopoulos W.B."/>
            <person name="Clum A."/>
            <person name="Lindquist E."/>
            <person name="Daum C."/>
            <person name="Ramamoorthy G.K."/>
            <person name="Gryganskyi A."/>
            <person name="Culley D."/>
            <person name="Magnuson J.K."/>
            <person name="James T.Y."/>
            <person name="O'Malley M.A."/>
            <person name="Stajich J.E."/>
            <person name="Spatafora J.W."/>
            <person name="Visel A."/>
            <person name="Grigoriev I.V."/>
        </authorList>
    </citation>
    <scope>NUCLEOTIDE SEQUENCE [LARGE SCALE GENOMIC DNA]</scope>
    <source>
        <strain evidence="2 3">NRRL 1336</strain>
    </source>
</reference>
<organism evidence="2 3">
    <name type="scientific">Absidia repens</name>
    <dbReference type="NCBI Taxonomy" id="90262"/>
    <lineage>
        <taxon>Eukaryota</taxon>
        <taxon>Fungi</taxon>
        <taxon>Fungi incertae sedis</taxon>
        <taxon>Mucoromycota</taxon>
        <taxon>Mucoromycotina</taxon>
        <taxon>Mucoromycetes</taxon>
        <taxon>Mucorales</taxon>
        <taxon>Cunninghamellaceae</taxon>
        <taxon>Absidia</taxon>
    </lineage>
</organism>
<evidence type="ECO:0000313" key="3">
    <source>
        <dbReference type="Proteomes" id="UP000193560"/>
    </source>
</evidence>
<protein>
    <submittedName>
        <fullName evidence="2">Uncharacterized protein</fullName>
    </submittedName>
</protein>
<dbReference type="Proteomes" id="UP000193560">
    <property type="component" value="Unassembled WGS sequence"/>
</dbReference>
<evidence type="ECO:0000256" key="1">
    <source>
        <dbReference type="SAM" id="MobiDB-lite"/>
    </source>
</evidence>
<comment type="caution">
    <text evidence="2">The sequence shown here is derived from an EMBL/GenBank/DDBJ whole genome shotgun (WGS) entry which is preliminary data.</text>
</comment>
<gene>
    <name evidence="2" type="ORF">BCR42DRAFT_397385</name>
</gene>
<dbReference type="EMBL" id="MCGE01000036">
    <property type="protein sequence ID" value="ORZ07087.1"/>
    <property type="molecule type" value="Genomic_DNA"/>
</dbReference>